<sequence length="324" mass="34981">MNISEGDVGQGPVTQDEPSRVRTLDDLKTWEFSGKALAVLGLPVAHSVSPQMHNAALNAMAQTHLIYRNWCYFKFEVPPEKLPEALPLFWEKGFHGLNLTIPHKVQAVDLVKEIDPAARSMGAVNTLTRLDGGGYNGNNSDGYGLETALERELDVKIPGADIVLLGAGGAARAAAVQCLLKDCKSLWIGNRSQDRLNELIALLDPKLVVEKVRGFDITNPPAELSAIEHPVIINATSLGLKADDPSPIDLSRFTGEAKIYDMTYGVKNALATQAEASGFAFADGLSMLVWQGVRSLEIWSNDTVPAQPMMSAACHAKGIEARRA</sequence>
<dbReference type="SUPFAM" id="SSF53223">
    <property type="entry name" value="Aminoacid dehydrogenase-like, N-terminal domain"/>
    <property type="match status" value="1"/>
</dbReference>
<feature type="binding site" evidence="4">
    <location>
        <position position="284"/>
    </location>
    <ligand>
        <name>NADP(+)</name>
        <dbReference type="ChEBI" id="CHEBI:58349"/>
    </ligand>
</feature>
<keyword evidence="3 4" id="KW-0057">Aromatic amino acid biosynthesis</keyword>
<accession>A0AAQ3QWE3</accession>
<evidence type="ECO:0000313" key="9">
    <source>
        <dbReference type="Proteomes" id="UP001304300"/>
    </source>
</evidence>
<dbReference type="InterPro" id="IPR022893">
    <property type="entry name" value="Shikimate_DH_fam"/>
</dbReference>
<dbReference type="GO" id="GO:0008652">
    <property type="term" value="P:amino acid biosynthetic process"/>
    <property type="evidence" value="ECO:0007669"/>
    <property type="project" value="UniProtKB-KW"/>
</dbReference>
<feature type="active site" description="Proton acceptor" evidence="4">
    <location>
        <position position="104"/>
    </location>
</feature>
<evidence type="ECO:0000259" key="6">
    <source>
        <dbReference type="Pfam" id="PF08501"/>
    </source>
</evidence>
<keyword evidence="4" id="KW-0028">Amino-acid biosynthesis</keyword>
<feature type="binding site" evidence="4">
    <location>
        <position position="100"/>
    </location>
    <ligand>
        <name>shikimate</name>
        <dbReference type="ChEBI" id="CHEBI:36208"/>
    </ligand>
</feature>
<feature type="binding site" evidence="4">
    <location>
        <position position="264"/>
    </location>
    <ligand>
        <name>shikimate</name>
        <dbReference type="ChEBI" id="CHEBI:36208"/>
    </ligand>
</feature>
<dbReference type="GO" id="GO:0009073">
    <property type="term" value="P:aromatic amino acid family biosynthetic process"/>
    <property type="evidence" value="ECO:0007669"/>
    <property type="project" value="UniProtKB-KW"/>
</dbReference>
<feature type="binding site" evidence="4">
    <location>
        <position position="141"/>
    </location>
    <ligand>
        <name>shikimate</name>
        <dbReference type="ChEBI" id="CHEBI:36208"/>
    </ligand>
</feature>
<dbReference type="Pfam" id="PF18317">
    <property type="entry name" value="SDH_C"/>
    <property type="match status" value="1"/>
</dbReference>
<evidence type="ECO:0000256" key="5">
    <source>
        <dbReference type="SAM" id="MobiDB-lite"/>
    </source>
</evidence>
<comment type="pathway">
    <text evidence="1 4">Metabolic intermediate biosynthesis; chorismate biosynthesis; chorismate from D-erythrose 4-phosphate and phosphoenolpyruvate: step 4/7.</text>
</comment>
<dbReference type="HAMAP" id="MF_00222">
    <property type="entry name" value="Shikimate_DH_AroE"/>
    <property type="match status" value="1"/>
</dbReference>
<dbReference type="Pfam" id="PF08501">
    <property type="entry name" value="Shikimate_dh_N"/>
    <property type="match status" value="1"/>
</dbReference>
<evidence type="ECO:0000256" key="3">
    <source>
        <dbReference type="ARBA" id="ARBA00023141"/>
    </source>
</evidence>
<evidence type="ECO:0000256" key="2">
    <source>
        <dbReference type="ARBA" id="ARBA00023002"/>
    </source>
</evidence>
<feature type="binding site" evidence="4">
    <location>
        <position position="262"/>
    </location>
    <ligand>
        <name>NADP(+)</name>
        <dbReference type="ChEBI" id="CHEBI:58349"/>
    </ligand>
</feature>
<feature type="binding site" evidence="4">
    <location>
        <begin position="166"/>
        <end position="170"/>
    </location>
    <ligand>
        <name>NADP(+)</name>
        <dbReference type="ChEBI" id="CHEBI:58349"/>
    </ligand>
</feature>
<name>A0AAQ3QWE3_9BACT</name>
<evidence type="ECO:0000313" key="8">
    <source>
        <dbReference type="EMBL" id="WOO41790.1"/>
    </source>
</evidence>
<dbReference type="PANTHER" id="PTHR21089">
    <property type="entry name" value="SHIKIMATE DEHYDROGENASE"/>
    <property type="match status" value="1"/>
</dbReference>
<dbReference type="AlphaFoldDB" id="A0AAQ3QWE3"/>
<dbReference type="GO" id="GO:0004764">
    <property type="term" value="F:shikimate 3-dehydrogenase (NADP+) activity"/>
    <property type="evidence" value="ECO:0007669"/>
    <property type="project" value="UniProtKB-UniRule"/>
</dbReference>
<dbReference type="SUPFAM" id="SSF51735">
    <property type="entry name" value="NAD(P)-binding Rossmann-fold domains"/>
    <property type="match status" value="1"/>
</dbReference>
<keyword evidence="2 4" id="KW-0560">Oxidoreductase</keyword>
<comment type="catalytic activity">
    <reaction evidence="4">
        <text>shikimate + NADP(+) = 3-dehydroshikimate + NADPH + H(+)</text>
        <dbReference type="Rhea" id="RHEA:17737"/>
        <dbReference type="ChEBI" id="CHEBI:15378"/>
        <dbReference type="ChEBI" id="CHEBI:16630"/>
        <dbReference type="ChEBI" id="CHEBI:36208"/>
        <dbReference type="ChEBI" id="CHEBI:57783"/>
        <dbReference type="ChEBI" id="CHEBI:58349"/>
        <dbReference type="EC" id="1.1.1.25"/>
    </reaction>
</comment>
<dbReference type="EC" id="1.1.1.25" evidence="4"/>
<keyword evidence="4" id="KW-0521">NADP</keyword>
<comment type="function">
    <text evidence="4">Involved in the biosynthesis of the chorismate, which leads to the biosynthesis of aromatic amino acids. Catalyzes the reversible NADPH linked reduction of 3-dehydroshikimate (DHSA) to yield shikimate (SA).</text>
</comment>
<dbReference type="EMBL" id="CP136920">
    <property type="protein sequence ID" value="WOO41790.1"/>
    <property type="molecule type" value="Genomic_DNA"/>
</dbReference>
<feature type="binding site" evidence="4">
    <location>
        <position position="125"/>
    </location>
    <ligand>
        <name>shikimate</name>
        <dbReference type="ChEBI" id="CHEBI:36208"/>
    </ligand>
</feature>
<dbReference type="Gene3D" id="3.40.50.720">
    <property type="entry name" value="NAD(P)-binding Rossmann-like Domain"/>
    <property type="match status" value="1"/>
</dbReference>
<dbReference type="GO" id="GO:0009423">
    <property type="term" value="P:chorismate biosynthetic process"/>
    <property type="evidence" value="ECO:0007669"/>
    <property type="project" value="UniProtKB-UniRule"/>
</dbReference>
<comment type="similarity">
    <text evidence="4">Belongs to the shikimate dehydrogenase family.</text>
</comment>
<feature type="region of interest" description="Disordered" evidence="5">
    <location>
        <begin position="1"/>
        <end position="20"/>
    </location>
</feature>
<feature type="binding site" evidence="4">
    <location>
        <position position="291"/>
    </location>
    <ligand>
        <name>shikimate</name>
        <dbReference type="ChEBI" id="CHEBI:36208"/>
    </ligand>
</feature>
<dbReference type="GO" id="GO:0050661">
    <property type="term" value="F:NADP binding"/>
    <property type="evidence" value="ECO:0007669"/>
    <property type="project" value="TreeGrafter"/>
</dbReference>
<dbReference type="InterPro" id="IPR036291">
    <property type="entry name" value="NAD(P)-bd_dom_sf"/>
</dbReference>
<organism evidence="8 9">
    <name type="scientific">Rubellicoccus peritrichatus</name>
    <dbReference type="NCBI Taxonomy" id="3080537"/>
    <lineage>
        <taxon>Bacteria</taxon>
        <taxon>Pseudomonadati</taxon>
        <taxon>Verrucomicrobiota</taxon>
        <taxon>Opitutia</taxon>
        <taxon>Puniceicoccales</taxon>
        <taxon>Cerasicoccaceae</taxon>
        <taxon>Rubellicoccus</taxon>
    </lineage>
</organism>
<reference evidence="8 9" key="1">
    <citation type="submission" date="2023-10" db="EMBL/GenBank/DDBJ databases">
        <title>Rubellicoccus peritrichatus gen. nov., sp. nov., isolated from an algae of coral reef tank.</title>
        <authorList>
            <person name="Luo J."/>
        </authorList>
    </citation>
    <scope>NUCLEOTIDE SEQUENCE [LARGE SCALE GENOMIC DNA]</scope>
    <source>
        <strain evidence="8 9">CR14</strain>
    </source>
</reference>
<dbReference type="Gene3D" id="3.40.50.10860">
    <property type="entry name" value="Leucine Dehydrogenase, chain A, domain 1"/>
    <property type="match status" value="1"/>
</dbReference>
<dbReference type="Proteomes" id="UP001304300">
    <property type="component" value="Chromosome"/>
</dbReference>
<dbReference type="KEGG" id="puo:RZN69_01725"/>
<dbReference type="GO" id="GO:0005829">
    <property type="term" value="C:cytosol"/>
    <property type="evidence" value="ECO:0007669"/>
    <property type="project" value="TreeGrafter"/>
</dbReference>
<comment type="caution">
    <text evidence="4">Lacks conserved residue(s) required for the propagation of feature annotation.</text>
</comment>
<dbReference type="GO" id="GO:0019632">
    <property type="term" value="P:shikimate metabolic process"/>
    <property type="evidence" value="ECO:0007669"/>
    <property type="project" value="TreeGrafter"/>
</dbReference>
<comment type="subunit">
    <text evidence="4">Homodimer.</text>
</comment>
<gene>
    <name evidence="4" type="primary">aroE</name>
    <name evidence="8" type="ORF">RZN69_01725</name>
</gene>
<protein>
    <recommendedName>
        <fullName evidence="4">Shikimate dehydrogenase (NADP(+))</fullName>
        <shortName evidence="4">SDH</shortName>
        <ecNumber evidence="4">1.1.1.25</ecNumber>
    </recommendedName>
</protein>
<evidence type="ECO:0000259" key="7">
    <source>
        <dbReference type="Pfam" id="PF18317"/>
    </source>
</evidence>
<dbReference type="InterPro" id="IPR013708">
    <property type="entry name" value="Shikimate_DH-bd_N"/>
</dbReference>
<dbReference type="InterPro" id="IPR046346">
    <property type="entry name" value="Aminoacid_DH-like_N_sf"/>
</dbReference>
<evidence type="ECO:0000256" key="4">
    <source>
        <dbReference type="HAMAP-Rule" id="MF_00222"/>
    </source>
</evidence>
<dbReference type="RefSeq" id="WP_317834274.1">
    <property type="nucleotide sequence ID" value="NZ_CP136920.1"/>
</dbReference>
<feature type="domain" description="Shikimate dehydrogenase substrate binding N-terminal" evidence="6">
    <location>
        <begin position="39"/>
        <end position="127"/>
    </location>
</feature>
<keyword evidence="9" id="KW-1185">Reference proteome</keyword>
<feature type="binding site" evidence="4">
    <location>
        <begin position="47"/>
        <end position="49"/>
    </location>
    <ligand>
        <name>shikimate</name>
        <dbReference type="ChEBI" id="CHEBI:36208"/>
    </ligand>
</feature>
<dbReference type="PANTHER" id="PTHR21089:SF1">
    <property type="entry name" value="BIFUNCTIONAL 3-DEHYDROQUINATE DEHYDRATASE_SHIKIMATE DEHYDROGENASE, CHLOROPLASTIC"/>
    <property type="match status" value="1"/>
</dbReference>
<dbReference type="InterPro" id="IPR041121">
    <property type="entry name" value="SDH_C"/>
</dbReference>
<feature type="domain" description="SDH C-terminal" evidence="7">
    <location>
        <begin position="284"/>
        <end position="313"/>
    </location>
</feature>
<proteinExistence type="inferred from homology"/>
<evidence type="ECO:0000256" key="1">
    <source>
        <dbReference type="ARBA" id="ARBA00004871"/>
    </source>
</evidence>